<name>A0ACC2K1G9_9PEZI</name>
<sequence length="196" mass="21849">MAPKRKPVSLEISSDSDSDVVVRQPPTATTALPEVMRNIEMLKAKREAGRKKISAGFDAYIAGKKNEVEAHYTSKTKKRTSEVKELLTRYAEALEQRAAIEKSIEELVLDARDELQQLMIVLEAAYTGRQGQLKAATGSFASLLEPVMVKTPAPDKDDANMQDEGRADKAGRNYAGDSKYQKENQGREDIFDRISW</sequence>
<proteinExistence type="predicted"/>
<dbReference type="EMBL" id="JAPUUL010000008">
    <property type="protein sequence ID" value="KAJ8133501.1"/>
    <property type="molecule type" value="Genomic_DNA"/>
</dbReference>
<evidence type="ECO:0000313" key="2">
    <source>
        <dbReference type="Proteomes" id="UP001153332"/>
    </source>
</evidence>
<keyword evidence="2" id="KW-1185">Reference proteome</keyword>
<reference evidence="1" key="1">
    <citation type="submission" date="2022-12" db="EMBL/GenBank/DDBJ databases">
        <title>Genome Sequence of Lasiodiplodia mahajangana.</title>
        <authorList>
            <person name="Buettner E."/>
        </authorList>
    </citation>
    <scope>NUCLEOTIDE SEQUENCE</scope>
    <source>
        <strain evidence="1">VT137</strain>
    </source>
</reference>
<comment type="caution">
    <text evidence="1">The sequence shown here is derived from an EMBL/GenBank/DDBJ whole genome shotgun (WGS) entry which is preliminary data.</text>
</comment>
<protein>
    <submittedName>
        <fullName evidence="1">Uncharacterized protein</fullName>
    </submittedName>
</protein>
<gene>
    <name evidence="1" type="ORF">O1611_g123</name>
</gene>
<organism evidence="1 2">
    <name type="scientific">Lasiodiplodia mahajangana</name>
    <dbReference type="NCBI Taxonomy" id="1108764"/>
    <lineage>
        <taxon>Eukaryota</taxon>
        <taxon>Fungi</taxon>
        <taxon>Dikarya</taxon>
        <taxon>Ascomycota</taxon>
        <taxon>Pezizomycotina</taxon>
        <taxon>Dothideomycetes</taxon>
        <taxon>Dothideomycetes incertae sedis</taxon>
        <taxon>Botryosphaeriales</taxon>
        <taxon>Botryosphaeriaceae</taxon>
        <taxon>Lasiodiplodia</taxon>
    </lineage>
</organism>
<dbReference type="Proteomes" id="UP001153332">
    <property type="component" value="Unassembled WGS sequence"/>
</dbReference>
<evidence type="ECO:0000313" key="1">
    <source>
        <dbReference type="EMBL" id="KAJ8133501.1"/>
    </source>
</evidence>
<accession>A0ACC2K1G9</accession>